<keyword evidence="1" id="KW-0732">Signal</keyword>
<protein>
    <submittedName>
        <fullName evidence="2">Uncharacterized protein</fullName>
    </submittedName>
</protein>
<dbReference type="STRING" id="744872.Spica_1073"/>
<keyword evidence="3" id="KW-1185">Reference proteome</keyword>
<dbReference type="Proteomes" id="UP000000503">
    <property type="component" value="Chromosome"/>
</dbReference>
<gene>
    <name evidence="2" type="ordered locus">Spica_1073</name>
</gene>
<evidence type="ECO:0000313" key="3">
    <source>
        <dbReference type="Proteomes" id="UP000000503"/>
    </source>
</evidence>
<dbReference type="EMBL" id="CP002868">
    <property type="protein sequence ID" value="AEJ19221.1"/>
    <property type="molecule type" value="Genomic_DNA"/>
</dbReference>
<name>F8EYZ0_GRAC1</name>
<evidence type="ECO:0000256" key="1">
    <source>
        <dbReference type="SAM" id="SignalP"/>
    </source>
</evidence>
<sequence length="266" mass="31810">MRKTKMQLVMAIYLVVGILAQAQPFTDAELKWLKMVNDDQAFAEFPGFRQIKEYQNYFGPMVKEYKLSEEEIDFIGRWSIPDGIFQEKKEGYLERPKKEVRQVLNGSSMSFFPDRTLLILYNHYDKYFPLRAVIGKWKIEANTLYAKVERIITVKVPLKAKHGEHLKPDDFIETDVIKKDWKILLNEVYSSYDKTLRYLYKPLQPLLSSEDIELNFKFNDEQIRESAFSAEDFYRRFYLRGEYMRLQDYLKGKTKVWEYIGTEVNF</sequence>
<proteinExistence type="predicted"/>
<accession>F8EYZ0</accession>
<dbReference type="RefSeq" id="WP_013968532.1">
    <property type="nucleotide sequence ID" value="NC_015732.1"/>
</dbReference>
<dbReference type="AlphaFoldDB" id="F8EYZ0"/>
<feature type="signal peptide" evidence="1">
    <location>
        <begin position="1"/>
        <end position="22"/>
    </location>
</feature>
<feature type="chain" id="PRO_5003376576" evidence="1">
    <location>
        <begin position="23"/>
        <end position="266"/>
    </location>
</feature>
<dbReference type="KEGG" id="scd:Spica_1073"/>
<dbReference type="HOGENOM" id="CLU_1045612_0_0_12"/>
<reference evidence="3" key="1">
    <citation type="journal article" date="2013" name="Stand. Genomic Sci.">
        <title>Genome sequence of the thermophilic fresh-water bacterium Spirochaeta caldaria type strain (H1(T)), reclassification of Spirochaeta caldaria, Spirochaeta stenostrepta, and Spirochaeta zuelzerae in the genus Treponema as Treponema caldaria comb. nov., Treponema stenostrepta comb. nov., and Treponema zuelzerae comb. nov., and emendation of the genus Treponema.</title>
        <authorList>
            <person name="Abt B."/>
            <person name="Goker M."/>
            <person name="Scheuner C."/>
            <person name="Han C."/>
            <person name="Lu M."/>
            <person name="Misra M."/>
            <person name="Lapidus A."/>
            <person name="Nolan M."/>
            <person name="Lucas S."/>
            <person name="Hammon N."/>
            <person name="Deshpande S."/>
            <person name="Cheng J.F."/>
            <person name="Tapia R."/>
            <person name="Goodwin L.A."/>
            <person name="Pitluck S."/>
            <person name="Liolios K."/>
            <person name="Pagani I."/>
            <person name="Ivanova N."/>
            <person name="Mavromatis K."/>
            <person name="Mikhailova N."/>
            <person name="Huntemann M."/>
            <person name="Pati A."/>
            <person name="Chen A."/>
            <person name="Palaniappan K."/>
            <person name="Land M."/>
            <person name="Hauser L."/>
            <person name="Jeffries C.D."/>
            <person name="Rohde M."/>
            <person name="Spring S."/>
            <person name="Gronow S."/>
            <person name="Detter J.C."/>
            <person name="Bristow J."/>
            <person name="Eisen J.A."/>
            <person name="Markowitz V."/>
            <person name="Hugenholtz P."/>
            <person name="Kyrpides N.C."/>
            <person name="Woyke T."/>
            <person name="Klenk H.P."/>
        </authorList>
    </citation>
    <scope>NUCLEOTIDE SEQUENCE</scope>
    <source>
        <strain evidence="3">ATCC 51460 / DSM 7334 / H1</strain>
    </source>
</reference>
<evidence type="ECO:0000313" key="2">
    <source>
        <dbReference type="EMBL" id="AEJ19221.1"/>
    </source>
</evidence>
<organism evidence="2 3">
    <name type="scientific">Gracilinema caldarium (strain ATCC 51460 / DSM 7334 / H1)</name>
    <name type="common">Treponema caldarium</name>
    <dbReference type="NCBI Taxonomy" id="744872"/>
    <lineage>
        <taxon>Bacteria</taxon>
        <taxon>Pseudomonadati</taxon>
        <taxon>Spirochaetota</taxon>
        <taxon>Spirochaetia</taxon>
        <taxon>Spirochaetales</taxon>
        <taxon>Breznakiellaceae</taxon>
        <taxon>Gracilinema</taxon>
    </lineage>
</organism>